<reference evidence="1 2" key="1">
    <citation type="journal article" date="2019" name="G3 (Bethesda)">
        <title>Sequencing of a Wild Apple (Malus baccata) Genome Unravels the Differences Between Cultivated and Wild Apple Species Regarding Disease Resistance and Cold Tolerance.</title>
        <authorList>
            <person name="Chen X."/>
        </authorList>
    </citation>
    <scope>NUCLEOTIDE SEQUENCE [LARGE SCALE GENOMIC DNA]</scope>
    <source>
        <strain evidence="2">cv. Shandingzi</strain>
        <tissue evidence="1">Leaves</tissue>
    </source>
</reference>
<gene>
    <name evidence="1" type="ORF">C1H46_040571</name>
</gene>
<proteinExistence type="predicted"/>
<dbReference type="Proteomes" id="UP000315295">
    <property type="component" value="Unassembled WGS sequence"/>
</dbReference>
<evidence type="ECO:0008006" key="3">
    <source>
        <dbReference type="Google" id="ProtNLM"/>
    </source>
</evidence>
<evidence type="ECO:0000313" key="2">
    <source>
        <dbReference type="Proteomes" id="UP000315295"/>
    </source>
</evidence>
<comment type="caution">
    <text evidence="1">The sequence shown here is derived from an EMBL/GenBank/DDBJ whole genome shotgun (WGS) entry which is preliminary data.</text>
</comment>
<sequence>MKEYRVTKSWTLLYSFENGCMPYGNRYCKPLVFSKSGEMVVLVNIERTNFFRCDLKKKRAKQVRICGLPTSFNGTLCVGSLSLLDGDLMTVGRQQ</sequence>
<keyword evidence="2" id="KW-1185">Reference proteome</keyword>
<protein>
    <recommendedName>
        <fullName evidence="3">F-box associated domain-containing protein</fullName>
    </recommendedName>
</protein>
<dbReference type="EMBL" id="VIEB01001239">
    <property type="protein sequence ID" value="TQD73869.1"/>
    <property type="molecule type" value="Genomic_DNA"/>
</dbReference>
<evidence type="ECO:0000313" key="1">
    <source>
        <dbReference type="EMBL" id="TQD73869.1"/>
    </source>
</evidence>
<dbReference type="AlphaFoldDB" id="A0A540KI62"/>
<accession>A0A540KI62</accession>
<organism evidence="1 2">
    <name type="scientific">Malus baccata</name>
    <name type="common">Siberian crab apple</name>
    <name type="synonym">Pyrus baccata</name>
    <dbReference type="NCBI Taxonomy" id="106549"/>
    <lineage>
        <taxon>Eukaryota</taxon>
        <taxon>Viridiplantae</taxon>
        <taxon>Streptophyta</taxon>
        <taxon>Embryophyta</taxon>
        <taxon>Tracheophyta</taxon>
        <taxon>Spermatophyta</taxon>
        <taxon>Magnoliopsida</taxon>
        <taxon>eudicotyledons</taxon>
        <taxon>Gunneridae</taxon>
        <taxon>Pentapetalae</taxon>
        <taxon>rosids</taxon>
        <taxon>fabids</taxon>
        <taxon>Rosales</taxon>
        <taxon>Rosaceae</taxon>
        <taxon>Amygdaloideae</taxon>
        <taxon>Maleae</taxon>
        <taxon>Malus</taxon>
    </lineage>
</organism>
<name>A0A540KI62_MALBA</name>